<comment type="caution">
    <text evidence="1">The sequence shown here is derived from an EMBL/GenBank/DDBJ whole genome shotgun (WGS) entry which is preliminary data.</text>
</comment>
<dbReference type="AlphaFoldDB" id="A0A2P6SB30"/>
<dbReference type="EMBL" id="PDCK01000039">
    <property type="protein sequence ID" value="PRQ55898.1"/>
    <property type="molecule type" value="Genomic_DNA"/>
</dbReference>
<accession>A0A2P6SB30</accession>
<proteinExistence type="predicted"/>
<protein>
    <submittedName>
        <fullName evidence="1">Uncharacterized protein</fullName>
    </submittedName>
</protein>
<organism evidence="1 2">
    <name type="scientific">Rosa chinensis</name>
    <name type="common">China rose</name>
    <dbReference type="NCBI Taxonomy" id="74649"/>
    <lineage>
        <taxon>Eukaryota</taxon>
        <taxon>Viridiplantae</taxon>
        <taxon>Streptophyta</taxon>
        <taxon>Embryophyta</taxon>
        <taxon>Tracheophyta</taxon>
        <taxon>Spermatophyta</taxon>
        <taxon>Magnoliopsida</taxon>
        <taxon>eudicotyledons</taxon>
        <taxon>Gunneridae</taxon>
        <taxon>Pentapetalae</taxon>
        <taxon>rosids</taxon>
        <taxon>fabids</taxon>
        <taxon>Rosales</taxon>
        <taxon>Rosaceae</taxon>
        <taxon>Rosoideae</taxon>
        <taxon>Rosoideae incertae sedis</taxon>
        <taxon>Rosa</taxon>
    </lineage>
</organism>
<evidence type="ECO:0000313" key="2">
    <source>
        <dbReference type="Proteomes" id="UP000238479"/>
    </source>
</evidence>
<name>A0A2P6SB30_ROSCH</name>
<reference evidence="1 2" key="1">
    <citation type="journal article" date="2018" name="Nat. Genet.">
        <title>The Rosa genome provides new insights in the design of modern roses.</title>
        <authorList>
            <person name="Bendahmane M."/>
        </authorList>
    </citation>
    <scope>NUCLEOTIDE SEQUENCE [LARGE SCALE GENOMIC DNA]</scope>
    <source>
        <strain evidence="2">cv. Old Blush</strain>
    </source>
</reference>
<dbReference type="Gramene" id="PRQ55898">
    <property type="protein sequence ID" value="PRQ55898"/>
    <property type="gene ID" value="RchiOBHm_Chr1g0329711"/>
</dbReference>
<gene>
    <name evidence="1" type="ORF">RchiOBHm_Chr1g0329711</name>
</gene>
<dbReference type="Proteomes" id="UP000238479">
    <property type="component" value="Chromosome 1"/>
</dbReference>
<keyword evidence="2" id="KW-1185">Reference proteome</keyword>
<sequence>MNGNSDIFRGKYGTMDLAFFKSTTLALIEERPGFSTISMSCVHLPLIFQLFVSLMNA</sequence>
<evidence type="ECO:0000313" key="1">
    <source>
        <dbReference type="EMBL" id="PRQ55898.1"/>
    </source>
</evidence>